<feature type="transmembrane region" description="Helical" evidence="1">
    <location>
        <begin position="195"/>
        <end position="212"/>
    </location>
</feature>
<protein>
    <submittedName>
        <fullName evidence="2">Stage II sporulation protein M</fullName>
    </submittedName>
</protein>
<dbReference type="PANTHER" id="PTHR35337:SF1">
    <property type="entry name" value="SLR1478 PROTEIN"/>
    <property type="match status" value="1"/>
</dbReference>
<feature type="transmembrane region" description="Helical" evidence="1">
    <location>
        <begin position="270"/>
        <end position="289"/>
    </location>
</feature>
<keyword evidence="1" id="KW-0812">Transmembrane</keyword>
<proteinExistence type="predicted"/>
<evidence type="ECO:0000256" key="1">
    <source>
        <dbReference type="SAM" id="Phobius"/>
    </source>
</evidence>
<dbReference type="Proteomes" id="UP000596827">
    <property type="component" value="Unassembled WGS sequence"/>
</dbReference>
<evidence type="ECO:0000313" key="2">
    <source>
        <dbReference type="EMBL" id="MBC5763695.1"/>
    </source>
</evidence>
<dbReference type="InterPro" id="IPR002798">
    <property type="entry name" value="SpoIIM-like"/>
</dbReference>
<dbReference type="RefSeq" id="WP_187080131.1">
    <property type="nucleotide sequence ID" value="NZ_JACORU010000001.1"/>
</dbReference>
<dbReference type="Pfam" id="PF01944">
    <property type="entry name" value="SpoIIM"/>
    <property type="match status" value="1"/>
</dbReference>
<name>A0A923M4B0_9BURK</name>
<feature type="transmembrane region" description="Helical" evidence="1">
    <location>
        <begin position="232"/>
        <end position="250"/>
    </location>
</feature>
<gene>
    <name evidence="2" type="ORF">H8R02_04490</name>
</gene>
<sequence length="329" mass="36022">MTPKQFAAARAPGWAELEQLVARGEGGGDEKVPYDGARLASLYRRCCEDLALAQARAYPVQMVQQLESLTQRAHRLVYRRQGVEFAQLRRLALIEFPQAVRAHARYVAMATALFAVPLVLAAWASWRDPGFVLHLLEAARLQEFDAMYGPGEHGIGHRRDADTDWAMFGFYILNNIGVGFQCFAAGLFAGVGSAFYLLFNGLFAGALGGWVVGRGHGTNFFSFVVTHSAFEITAIVLAGAAGLRIGHAWVAPGQRTRLDALKAHSREAVVVIYGVVWMLLVAAAIEAFWSSARWVEPEVKYGVGAACWALVLLYLARQGRPLQGGWDAR</sequence>
<feature type="transmembrane region" description="Helical" evidence="1">
    <location>
        <begin position="301"/>
        <end position="316"/>
    </location>
</feature>
<keyword evidence="1" id="KW-1133">Transmembrane helix</keyword>
<keyword evidence="1" id="KW-0472">Membrane</keyword>
<keyword evidence="3" id="KW-1185">Reference proteome</keyword>
<accession>A0A923M4B0</accession>
<dbReference type="AlphaFoldDB" id="A0A923M4B0"/>
<dbReference type="PANTHER" id="PTHR35337">
    <property type="entry name" value="SLR1478 PROTEIN"/>
    <property type="match status" value="1"/>
</dbReference>
<reference evidence="2" key="1">
    <citation type="submission" date="2020-08" db="EMBL/GenBank/DDBJ databases">
        <title>Ramlibacter sp. GTP1 16S ribosomal RNA gene genome sequencing and assembly.</title>
        <authorList>
            <person name="Kang M."/>
        </authorList>
    </citation>
    <scope>NUCLEOTIDE SEQUENCE</scope>
    <source>
        <strain evidence="2">GTP1</strain>
    </source>
</reference>
<feature type="transmembrane region" description="Helical" evidence="1">
    <location>
        <begin position="168"/>
        <end position="188"/>
    </location>
</feature>
<organism evidence="2 3">
    <name type="scientific">Ramlibacter albus</name>
    <dbReference type="NCBI Taxonomy" id="2079448"/>
    <lineage>
        <taxon>Bacteria</taxon>
        <taxon>Pseudomonadati</taxon>
        <taxon>Pseudomonadota</taxon>
        <taxon>Betaproteobacteria</taxon>
        <taxon>Burkholderiales</taxon>
        <taxon>Comamonadaceae</taxon>
        <taxon>Ramlibacter</taxon>
    </lineage>
</organism>
<evidence type="ECO:0000313" key="3">
    <source>
        <dbReference type="Proteomes" id="UP000596827"/>
    </source>
</evidence>
<dbReference type="EMBL" id="JACORU010000001">
    <property type="protein sequence ID" value="MBC5763695.1"/>
    <property type="molecule type" value="Genomic_DNA"/>
</dbReference>
<feature type="transmembrane region" description="Helical" evidence="1">
    <location>
        <begin position="106"/>
        <end position="126"/>
    </location>
</feature>
<comment type="caution">
    <text evidence="2">The sequence shown here is derived from an EMBL/GenBank/DDBJ whole genome shotgun (WGS) entry which is preliminary data.</text>
</comment>